<accession>A0A1M6ULA6</accession>
<keyword evidence="1" id="KW-1133">Transmembrane helix</keyword>
<dbReference type="AlphaFoldDB" id="A0A1M6ULA6"/>
<feature type="transmembrane region" description="Helical" evidence="1">
    <location>
        <begin position="9"/>
        <end position="28"/>
    </location>
</feature>
<dbReference type="Pfam" id="PF11377">
    <property type="entry name" value="DUF3180"/>
    <property type="match status" value="1"/>
</dbReference>
<organism evidence="2 3">
    <name type="scientific">Pseudonocardia thermophila</name>
    <dbReference type="NCBI Taxonomy" id="1848"/>
    <lineage>
        <taxon>Bacteria</taxon>
        <taxon>Bacillati</taxon>
        <taxon>Actinomycetota</taxon>
        <taxon>Actinomycetes</taxon>
        <taxon>Pseudonocardiales</taxon>
        <taxon>Pseudonocardiaceae</taxon>
        <taxon>Pseudonocardia</taxon>
    </lineage>
</organism>
<keyword evidence="3" id="KW-1185">Reference proteome</keyword>
<protein>
    <recommendedName>
        <fullName evidence="4">DUF3180 domain-containing protein</fullName>
    </recommendedName>
</protein>
<keyword evidence="1" id="KW-0472">Membrane</keyword>
<name>A0A1M6ULA6_PSETH</name>
<evidence type="ECO:0008006" key="4">
    <source>
        <dbReference type="Google" id="ProtNLM"/>
    </source>
</evidence>
<feature type="transmembrane region" description="Helical" evidence="1">
    <location>
        <begin position="34"/>
        <end position="56"/>
    </location>
</feature>
<dbReference type="InterPro" id="IPR021517">
    <property type="entry name" value="DUF3180"/>
</dbReference>
<dbReference type="STRING" id="1848.SAMN05443637_110154"/>
<proteinExistence type="predicted"/>
<reference evidence="2 3" key="1">
    <citation type="submission" date="2016-11" db="EMBL/GenBank/DDBJ databases">
        <authorList>
            <person name="Jaros S."/>
            <person name="Januszkiewicz K."/>
            <person name="Wedrychowicz H."/>
        </authorList>
    </citation>
    <scope>NUCLEOTIDE SEQUENCE [LARGE SCALE GENOMIC DNA]</scope>
    <source>
        <strain evidence="2 3">DSM 43832</strain>
    </source>
</reference>
<feature type="transmembrane region" description="Helical" evidence="1">
    <location>
        <begin position="117"/>
        <end position="136"/>
    </location>
</feature>
<feature type="transmembrane region" description="Helical" evidence="1">
    <location>
        <begin position="77"/>
        <end position="97"/>
    </location>
</feature>
<gene>
    <name evidence="2" type="ORF">SAMN05443637_110154</name>
</gene>
<dbReference type="OrthoDB" id="3825558at2"/>
<keyword evidence="1" id="KW-0812">Transmembrane</keyword>
<evidence type="ECO:0000313" key="3">
    <source>
        <dbReference type="Proteomes" id="UP000184363"/>
    </source>
</evidence>
<evidence type="ECO:0000313" key="2">
    <source>
        <dbReference type="EMBL" id="SHK69966.1"/>
    </source>
</evidence>
<sequence>MTATRPRDLLAIGLVAVLVANLIVRLSYGSLPGFPLFAGATLGVLAIAEAIAGFNFRSRIRREPGTRPVQPLVAARAVMLAKASSVAGAVVAGWWAGLLAYTVPRAGEVTAAASDTASGAVGLICALGLIGAALWLEHGLRTPDDPDDAEETAP</sequence>
<dbReference type="Proteomes" id="UP000184363">
    <property type="component" value="Unassembled WGS sequence"/>
</dbReference>
<evidence type="ECO:0000256" key="1">
    <source>
        <dbReference type="SAM" id="Phobius"/>
    </source>
</evidence>
<dbReference type="RefSeq" id="WP_073457644.1">
    <property type="nucleotide sequence ID" value="NZ_CALGVN010000048.1"/>
</dbReference>
<dbReference type="EMBL" id="FRAP01000010">
    <property type="protein sequence ID" value="SHK69966.1"/>
    <property type="molecule type" value="Genomic_DNA"/>
</dbReference>